<dbReference type="RefSeq" id="WP_254162114.1">
    <property type="nucleotide sequence ID" value="NZ_JAHESF010000005.1"/>
</dbReference>
<protein>
    <submittedName>
        <fullName evidence="2">PD40 domain-containing protein</fullName>
    </submittedName>
</protein>
<dbReference type="EMBL" id="JAHESF010000005">
    <property type="protein sequence ID" value="MBT1696727.1"/>
    <property type="molecule type" value="Genomic_DNA"/>
</dbReference>
<comment type="similarity">
    <text evidence="1">Belongs to the TolB family.</text>
</comment>
<sequence length="1016" mass="115179">MARNLGLVLWVILLIMVLCDNGYSQQFGRNKPNYEKFNFKVHKSPHFELYHYLENDSLVETFSAAGESWYQAHQKTFRDTFPERNPVILYSNHADFWQTNAILGSVGIGTGGVTEALRNRVVMPVMELYSQTNHVLGHELVHAFQYKLLQNKEDSLSLNDIQNLPLWMVEGLAEFLSIGNVDPHTAMWMRDALRQKKFPTLKEMTRNSEYFPYRYGQAFWSFMTGVFGDTIVYPLFRKTAKLGYNDAIKALTGLDEKAFSEAWKRNLTEYYSKYCDLKADSLAGNLLIGKKAGKINIAPVISPNGQYVAFLSERNIFGIDLFLADARTGKIIKTLSSTARVSHIDDFSYIESTGTWSPLGDKFAFVGFSKGSSVLSVMDVNAKSKTTTVNIQGVPYFSNPSWSPDGDHIVISGMVNGQGDLYLYNIRTKKVTQLTNDWYSDIQPQWSPDGRFILFVSDRPAKGKSYKSKALQLSLYDMQQRDVIVLDIFHGAENLNPAFSPDGKSIYFLSNRDGFRNLYLHTIENGKVYQLTDYVTGITGITAYSPALSVSSRTGNLTYSYYSDNSYAIFLARPDEFHRREINPLDVDFSAGILPPKSREDSITGTVKEIEFTRVKRLESEDHPYRPKLSLEYIGNQVGIGVSTSAFGTRTGMSGGVDMLFGDMMGYHRVSTTLALNGEIYDFGGQATYLNQKNRINWGFTASHTPYRSAVLGYKQDTVYIKQDTLSTTNLVLDVFRAFDKNISGFVYLPFSTTRRLELGSGYSFFSFRLDRYHNHYSGGYRIREEREKLDAPEGYRLGSTYAAYVFDNAFFGIASPMRGSRYRLELEKTYDALDYHTITLDYRRYFFLNPTSIAFRFLHVGRFGNDAESERIYPLSFAYPTLTRGNSLDNITGYSTEEGDAYAINQIYGSRIAVANAEWRITLTGPERLSPIRSKLLFTELALFTDAGLAWTAREKPQLKSDPESSNQRVPFLSAGISLRVNVFGLLVVEPYYAFPWRGDRFAKGTLGLNFSPGW</sequence>
<gene>
    <name evidence="2" type="ORF">KK083_07570</name>
</gene>
<dbReference type="InterPro" id="IPR011042">
    <property type="entry name" value="6-blade_b-propeller_TolB-like"/>
</dbReference>
<dbReference type="PANTHER" id="PTHR36842:SF1">
    <property type="entry name" value="PROTEIN TOLB"/>
    <property type="match status" value="1"/>
</dbReference>
<accession>A0AAP2GNP5</accession>
<dbReference type="AlphaFoldDB" id="A0AAP2GNP5"/>
<dbReference type="SUPFAM" id="SSF82171">
    <property type="entry name" value="DPP6 N-terminal domain-like"/>
    <property type="match status" value="1"/>
</dbReference>
<name>A0AAP2GNP5_9BACT</name>
<dbReference type="Proteomes" id="UP001319200">
    <property type="component" value="Unassembled WGS sequence"/>
</dbReference>
<dbReference type="Pfam" id="PF07676">
    <property type="entry name" value="PD40"/>
    <property type="match status" value="4"/>
</dbReference>
<keyword evidence="3" id="KW-1185">Reference proteome</keyword>
<dbReference type="Gene3D" id="2.120.10.30">
    <property type="entry name" value="TolB, C-terminal domain"/>
    <property type="match status" value="2"/>
</dbReference>
<comment type="caution">
    <text evidence="2">The sequence shown here is derived from an EMBL/GenBank/DDBJ whole genome shotgun (WGS) entry which is preliminary data.</text>
</comment>
<evidence type="ECO:0000313" key="3">
    <source>
        <dbReference type="Proteomes" id="UP001319200"/>
    </source>
</evidence>
<organism evidence="2 3">
    <name type="scientific">Chryseosolibacter histidini</name>
    <dbReference type="NCBI Taxonomy" id="2782349"/>
    <lineage>
        <taxon>Bacteria</taxon>
        <taxon>Pseudomonadati</taxon>
        <taxon>Bacteroidota</taxon>
        <taxon>Cytophagia</taxon>
        <taxon>Cytophagales</taxon>
        <taxon>Chryseotaleaceae</taxon>
        <taxon>Chryseosolibacter</taxon>
    </lineage>
</organism>
<proteinExistence type="inferred from homology"/>
<dbReference type="InterPro" id="IPR011659">
    <property type="entry name" value="WD40"/>
</dbReference>
<dbReference type="PANTHER" id="PTHR36842">
    <property type="entry name" value="PROTEIN TOLB HOMOLOG"/>
    <property type="match status" value="1"/>
</dbReference>
<reference evidence="2 3" key="1">
    <citation type="submission" date="2021-05" db="EMBL/GenBank/DDBJ databases">
        <title>A Polyphasic approach of four new species of the genus Ohtaekwangia: Ohtaekwangia histidinii sp. nov., Ohtaekwangia cretensis sp. nov., Ohtaekwangia indiensis sp. nov., Ohtaekwangia reichenbachii sp. nov. from diverse environment.</title>
        <authorList>
            <person name="Octaviana S."/>
        </authorList>
    </citation>
    <scope>NUCLEOTIDE SEQUENCE [LARGE SCALE GENOMIC DNA]</scope>
    <source>
        <strain evidence="2 3">PWU4</strain>
    </source>
</reference>
<evidence type="ECO:0000313" key="2">
    <source>
        <dbReference type="EMBL" id="MBT1696727.1"/>
    </source>
</evidence>
<evidence type="ECO:0000256" key="1">
    <source>
        <dbReference type="ARBA" id="ARBA00009820"/>
    </source>
</evidence>